<gene>
    <name evidence="10" type="ORF">ACFP1H_12145</name>
</gene>
<keyword evidence="4" id="KW-0677">Repeat</keyword>
<dbReference type="PROSITE" id="PS51935">
    <property type="entry name" value="NLPC_P60"/>
    <property type="match status" value="1"/>
</dbReference>
<evidence type="ECO:0000256" key="1">
    <source>
        <dbReference type="ARBA" id="ARBA00007074"/>
    </source>
</evidence>
<dbReference type="SMART" id="SM00257">
    <property type="entry name" value="LysM"/>
    <property type="match status" value="2"/>
</dbReference>
<dbReference type="PANTHER" id="PTHR47053">
    <property type="entry name" value="MUREIN DD-ENDOPEPTIDASE MEPH-RELATED"/>
    <property type="match status" value="1"/>
</dbReference>
<keyword evidence="5" id="KW-0378">Hydrolase</keyword>
<keyword evidence="2" id="KW-0645">Protease</keyword>
<evidence type="ECO:0000256" key="7">
    <source>
        <dbReference type="SAM" id="SignalP"/>
    </source>
</evidence>
<evidence type="ECO:0000256" key="3">
    <source>
        <dbReference type="ARBA" id="ARBA00022729"/>
    </source>
</evidence>
<dbReference type="InterPro" id="IPR018392">
    <property type="entry name" value="LysM"/>
</dbReference>
<proteinExistence type="inferred from homology"/>
<feature type="domain" description="LysM" evidence="8">
    <location>
        <begin position="140"/>
        <end position="183"/>
    </location>
</feature>
<feature type="chain" id="PRO_5046753667" evidence="7">
    <location>
        <begin position="25"/>
        <end position="370"/>
    </location>
</feature>
<dbReference type="Proteomes" id="UP001596190">
    <property type="component" value="Unassembled WGS sequence"/>
</dbReference>
<dbReference type="PROSITE" id="PS51782">
    <property type="entry name" value="LYSM"/>
    <property type="match status" value="2"/>
</dbReference>
<reference evidence="11" key="1">
    <citation type="journal article" date="2019" name="Int. J. Syst. Evol. Microbiol.">
        <title>The Global Catalogue of Microorganisms (GCM) 10K type strain sequencing project: providing services to taxonomists for standard genome sequencing and annotation.</title>
        <authorList>
            <consortium name="The Broad Institute Genomics Platform"/>
            <consortium name="The Broad Institute Genome Sequencing Center for Infectious Disease"/>
            <person name="Wu L."/>
            <person name="Ma J."/>
        </authorList>
    </citation>
    <scope>NUCLEOTIDE SEQUENCE [LARGE SCALE GENOMIC DNA]</scope>
    <source>
        <strain evidence="11">CCM 8950</strain>
    </source>
</reference>
<keyword evidence="3 7" id="KW-0732">Signal</keyword>
<organism evidence="10 11">
    <name type="scientific">Secundilactobacillus hailunensis</name>
    <dbReference type="NCBI Taxonomy" id="2559923"/>
    <lineage>
        <taxon>Bacteria</taxon>
        <taxon>Bacillati</taxon>
        <taxon>Bacillota</taxon>
        <taxon>Bacilli</taxon>
        <taxon>Lactobacillales</taxon>
        <taxon>Lactobacillaceae</taxon>
        <taxon>Secundilactobacillus</taxon>
    </lineage>
</organism>
<dbReference type="CDD" id="cd00118">
    <property type="entry name" value="LysM"/>
    <property type="match status" value="2"/>
</dbReference>
<dbReference type="SUPFAM" id="SSF54106">
    <property type="entry name" value="LysM domain"/>
    <property type="match status" value="2"/>
</dbReference>
<dbReference type="SUPFAM" id="SSF54001">
    <property type="entry name" value="Cysteine proteinases"/>
    <property type="match status" value="1"/>
</dbReference>
<dbReference type="InterPro" id="IPR051202">
    <property type="entry name" value="Peptidase_C40"/>
</dbReference>
<dbReference type="InterPro" id="IPR036779">
    <property type="entry name" value="LysM_dom_sf"/>
</dbReference>
<keyword evidence="11" id="KW-1185">Reference proteome</keyword>
<dbReference type="InterPro" id="IPR038765">
    <property type="entry name" value="Papain-like_cys_pep_sf"/>
</dbReference>
<accession>A0ABW1TBT1</accession>
<dbReference type="Gene3D" id="3.90.1720.10">
    <property type="entry name" value="endopeptidase domain like (from Nostoc punctiforme)"/>
    <property type="match status" value="1"/>
</dbReference>
<comment type="similarity">
    <text evidence="1">Belongs to the peptidase C40 family.</text>
</comment>
<dbReference type="Pfam" id="PF00877">
    <property type="entry name" value="NLPC_P60"/>
    <property type="match status" value="1"/>
</dbReference>
<evidence type="ECO:0000256" key="2">
    <source>
        <dbReference type="ARBA" id="ARBA00022670"/>
    </source>
</evidence>
<dbReference type="Pfam" id="PF01476">
    <property type="entry name" value="LysM"/>
    <property type="match status" value="2"/>
</dbReference>
<protein>
    <submittedName>
        <fullName evidence="10">LysM peptidoglycan-binding domain-containing protein</fullName>
    </submittedName>
</protein>
<evidence type="ECO:0000256" key="5">
    <source>
        <dbReference type="ARBA" id="ARBA00022801"/>
    </source>
</evidence>
<dbReference type="EMBL" id="JBHSSA010000119">
    <property type="protein sequence ID" value="MFC6255334.1"/>
    <property type="molecule type" value="Genomic_DNA"/>
</dbReference>
<evidence type="ECO:0000259" key="9">
    <source>
        <dbReference type="PROSITE" id="PS51935"/>
    </source>
</evidence>
<evidence type="ECO:0000256" key="6">
    <source>
        <dbReference type="ARBA" id="ARBA00022807"/>
    </source>
</evidence>
<comment type="caution">
    <text evidence="10">The sequence shown here is derived from an EMBL/GenBank/DDBJ whole genome shotgun (WGS) entry which is preliminary data.</text>
</comment>
<feature type="domain" description="NlpC/P60" evidence="9">
    <location>
        <begin position="248"/>
        <end position="370"/>
    </location>
</feature>
<evidence type="ECO:0000313" key="11">
    <source>
        <dbReference type="Proteomes" id="UP001596190"/>
    </source>
</evidence>
<dbReference type="PANTHER" id="PTHR47053:SF1">
    <property type="entry name" value="MUREIN DD-ENDOPEPTIDASE MEPH-RELATED"/>
    <property type="match status" value="1"/>
</dbReference>
<sequence length="370" mass="38529">MGKQHTTTKIITAGVIGAAGFVLAGPLQASAKTVTVQSGDTVWRLAHKYGVSVSSIEKTNHLQRDTIFAGQQIVLGSSVTKTAVKQAPVKQTATKSTVTKSTTTVKPTAAKQTTIRKAPVTTKAGVARHVATSKTTASASTYKVKSGDTLNKVSARYGMTASQLKAINHLTTNVIYAGQKLTIRGTAVPAKKSTAATVKKTPAKQQTVNAVTKKAIVTKTPKTTKTATAKTTAVNAPKAKKTVKADAAGASTSVTSYAVKLASEKIPYTWGGSSLRGMDCSGFTSYVYAHTTGTTLPHNTVAQESHVSAHSVSSATPGDLLFWGSKGATYHVGIYIGNNQFVAAPEPGENVQIQSISPYFKPSFAGTVND</sequence>
<dbReference type="Gene3D" id="3.10.350.10">
    <property type="entry name" value="LysM domain"/>
    <property type="match status" value="2"/>
</dbReference>
<evidence type="ECO:0000313" key="10">
    <source>
        <dbReference type="EMBL" id="MFC6255334.1"/>
    </source>
</evidence>
<keyword evidence="6" id="KW-0788">Thiol protease</keyword>
<feature type="signal peptide" evidence="7">
    <location>
        <begin position="1"/>
        <end position="24"/>
    </location>
</feature>
<evidence type="ECO:0000256" key="4">
    <source>
        <dbReference type="ARBA" id="ARBA00022737"/>
    </source>
</evidence>
<dbReference type="InterPro" id="IPR000064">
    <property type="entry name" value="NLP_P60_dom"/>
</dbReference>
<dbReference type="RefSeq" id="WP_137630536.1">
    <property type="nucleotide sequence ID" value="NZ_BJDO01000009.1"/>
</dbReference>
<feature type="domain" description="LysM" evidence="8">
    <location>
        <begin position="32"/>
        <end position="75"/>
    </location>
</feature>
<evidence type="ECO:0000259" key="8">
    <source>
        <dbReference type="PROSITE" id="PS51782"/>
    </source>
</evidence>
<name>A0ABW1TBT1_9LACO</name>